<accession>A0A7H1NR62</accession>
<organism evidence="1 2">
    <name type="scientific">Entomobacter blattae</name>
    <dbReference type="NCBI Taxonomy" id="2762277"/>
    <lineage>
        <taxon>Bacteria</taxon>
        <taxon>Pseudomonadati</taxon>
        <taxon>Pseudomonadota</taxon>
        <taxon>Alphaproteobacteria</taxon>
        <taxon>Acetobacterales</taxon>
        <taxon>Acetobacteraceae</taxon>
        <taxon>Entomobacter</taxon>
    </lineage>
</organism>
<dbReference type="Proteomes" id="UP000516349">
    <property type="component" value="Chromosome"/>
</dbReference>
<dbReference type="AlphaFoldDB" id="A0A7H1NR62"/>
<dbReference type="KEGG" id="ebla:JGUZn3_10440"/>
<protein>
    <submittedName>
        <fullName evidence="1">Uncharacterized protein</fullName>
    </submittedName>
</protein>
<dbReference type="InterPro" id="IPR056914">
    <property type="entry name" value="Gp53-like"/>
</dbReference>
<dbReference type="RefSeq" id="WP_203414602.1">
    <property type="nucleotide sequence ID" value="NZ_CP060244.1"/>
</dbReference>
<dbReference type="Pfam" id="PF23982">
    <property type="entry name" value="XM1_gp53_minor_capsid"/>
    <property type="match status" value="1"/>
</dbReference>
<proteinExistence type="predicted"/>
<dbReference type="EMBL" id="CP060244">
    <property type="protein sequence ID" value="QNT78272.1"/>
    <property type="molecule type" value="Genomic_DNA"/>
</dbReference>
<evidence type="ECO:0000313" key="1">
    <source>
        <dbReference type="EMBL" id="QNT78272.1"/>
    </source>
</evidence>
<keyword evidence="2" id="KW-1185">Reference proteome</keyword>
<gene>
    <name evidence="1" type="ORF">JGUZn3_10440</name>
</gene>
<name>A0A7H1NR62_9PROT</name>
<reference evidence="1 2" key="1">
    <citation type="submission" date="2020-08" db="EMBL/GenBank/DDBJ databases">
        <title>Complete genome sequence of Entomobacter blattae G55GP.</title>
        <authorList>
            <person name="Poehlein A."/>
            <person name="Guzman J."/>
            <person name="Daniel R."/>
            <person name="Vilcinskas A."/>
        </authorList>
    </citation>
    <scope>NUCLEOTIDE SEQUENCE [LARGE SCALE GENOMIC DNA]</scope>
    <source>
        <strain evidence="1 2">G55GP</strain>
    </source>
</reference>
<sequence length="175" mass="17648">MSLQTHINRYFPMGIEGDFASTNPFFTEGSPLDGGLVAASPAGVVAGRFAWIDEEKGTVSTSLVPSSSGQVASPAGFVGRQGHFSALIGGGEGSLQLAPGSGVTVYTAGDFWLRLAASSIAAVRGGRVYALLATGEAVAGSADSTPEGSVGTEFRFVSSAQPGTLVRVRSFGGSV</sequence>
<evidence type="ECO:0000313" key="2">
    <source>
        <dbReference type="Proteomes" id="UP000516349"/>
    </source>
</evidence>